<evidence type="ECO:0000313" key="8">
    <source>
        <dbReference type="Proteomes" id="UP001525890"/>
    </source>
</evidence>
<evidence type="ECO:0000313" key="7">
    <source>
        <dbReference type="EMBL" id="MCT7966032.1"/>
    </source>
</evidence>
<evidence type="ECO:0000256" key="2">
    <source>
        <dbReference type="ARBA" id="ARBA00022448"/>
    </source>
</evidence>
<keyword evidence="5" id="KW-0676">Redox-active center</keyword>
<evidence type="ECO:0000256" key="4">
    <source>
        <dbReference type="ARBA" id="ARBA00023157"/>
    </source>
</evidence>
<evidence type="ECO:0000256" key="1">
    <source>
        <dbReference type="ARBA" id="ARBA00008987"/>
    </source>
</evidence>
<dbReference type="InterPro" id="IPR036249">
    <property type="entry name" value="Thioredoxin-like_sf"/>
</dbReference>
<evidence type="ECO:0000259" key="6">
    <source>
        <dbReference type="PROSITE" id="PS51352"/>
    </source>
</evidence>
<sequence>MLRSPVLLQWEDWQFSNSEETMGYSIEVYDHNFEQEVLEKSYEIPAIVDFYAVWCGPCQMLKPMLEKVAQEYDCVVAKVNIDENQYLAQAFRVEGVPDVKIIRNGEVLDGFVGVLPEPQLREFLANCDIKSGLEEGLEAIRQVLLGEDRKKAGAMFASLLTNYPENRRLRLEAAKFYISEDELGKVEELLAVIQADEPQFFAEAQAVKALLQFKRECNHPSGEGELDQMFSKASCLTVAGNYEEALQIFLTIVESDRSYKQDGGRKAMLSIFDLLGNDHPLTTVYRRNLMTVLF</sequence>
<dbReference type="Pfam" id="PF14559">
    <property type="entry name" value="TPR_19"/>
    <property type="match status" value="1"/>
</dbReference>
<protein>
    <submittedName>
        <fullName evidence="7">Tetratricopeptide repeat protein</fullName>
    </submittedName>
</protein>
<dbReference type="Proteomes" id="UP001525890">
    <property type="component" value="Unassembled WGS sequence"/>
</dbReference>
<accession>A0ABT2MNI0</accession>
<evidence type="ECO:0000256" key="3">
    <source>
        <dbReference type="ARBA" id="ARBA00022982"/>
    </source>
</evidence>
<keyword evidence="8" id="KW-1185">Reference proteome</keyword>
<dbReference type="InterPro" id="IPR011990">
    <property type="entry name" value="TPR-like_helical_dom_sf"/>
</dbReference>
<organism evidence="7 8">
    <name type="scientific">Laspinema palackyanum D2a</name>
    <dbReference type="NCBI Taxonomy" id="2953684"/>
    <lineage>
        <taxon>Bacteria</taxon>
        <taxon>Bacillati</taxon>
        <taxon>Cyanobacteriota</taxon>
        <taxon>Cyanophyceae</taxon>
        <taxon>Oscillatoriophycideae</taxon>
        <taxon>Oscillatoriales</taxon>
        <taxon>Laspinemataceae</taxon>
        <taxon>Laspinema</taxon>
        <taxon>Laspinema palackyanum</taxon>
    </lineage>
</organism>
<dbReference type="Pfam" id="PF00085">
    <property type="entry name" value="Thioredoxin"/>
    <property type="match status" value="1"/>
</dbReference>
<comment type="similarity">
    <text evidence="1">Belongs to the thioredoxin family.</text>
</comment>
<dbReference type="InterPro" id="IPR013766">
    <property type="entry name" value="Thioredoxin_domain"/>
</dbReference>
<dbReference type="RefSeq" id="WP_368005682.1">
    <property type="nucleotide sequence ID" value="NZ_JAMXFF010000007.1"/>
</dbReference>
<dbReference type="InterPro" id="IPR017937">
    <property type="entry name" value="Thioredoxin_CS"/>
</dbReference>
<dbReference type="PANTHER" id="PTHR45663:SF11">
    <property type="entry name" value="GEO12009P1"/>
    <property type="match status" value="1"/>
</dbReference>
<dbReference type="PROSITE" id="PS00194">
    <property type="entry name" value="THIOREDOXIN_1"/>
    <property type="match status" value="1"/>
</dbReference>
<keyword evidence="2" id="KW-0813">Transport</keyword>
<gene>
    <name evidence="7" type="ORF">NG799_06755</name>
</gene>
<proteinExistence type="inferred from homology"/>
<dbReference type="EMBL" id="JAMXFF010000007">
    <property type="protein sequence ID" value="MCT7966032.1"/>
    <property type="molecule type" value="Genomic_DNA"/>
</dbReference>
<dbReference type="SUPFAM" id="SSF52833">
    <property type="entry name" value="Thioredoxin-like"/>
    <property type="match status" value="1"/>
</dbReference>
<dbReference type="Gene3D" id="1.25.40.10">
    <property type="entry name" value="Tetratricopeptide repeat domain"/>
    <property type="match status" value="1"/>
</dbReference>
<comment type="caution">
    <text evidence="7">The sequence shown here is derived from an EMBL/GenBank/DDBJ whole genome shotgun (WGS) entry which is preliminary data.</text>
</comment>
<reference evidence="7 8" key="1">
    <citation type="journal article" date="2022" name="Front. Microbiol.">
        <title>High genomic differentiation and limited gene flow indicate recent cryptic speciation within the genus Laspinema (cyanobacteria).</title>
        <authorList>
            <person name="Stanojkovic A."/>
            <person name="Skoupy S."/>
            <person name="Skaloud P."/>
            <person name="Dvorak P."/>
        </authorList>
    </citation>
    <scope>NUCLEOTIDE SEQUENCE [LARGE SCALE GENOMIC DNA]</scope>
    <source>
        <strain evidence="7 8">D2a</strain>
    </source>
</reference>
<evidence type="ECO:0000256" key="5">
    <source>
        <dbReference type="ARBA" id="ARBA00023284"/>
    </source>
</evidence>
<dbReference type="CDD" id="cd02947">
    <property type="entry name" value="TRX_family"/>
    <property type="match status" value="1"/>
</dbReference>
<keyword evidence="3" id="KW-0249">Electron transport</keyword>
<feature type="domain" description="Thioredoxin" evidence="6">
    <location>
        <begin position="6"/>
        <end position="129"/>
    </location>
</feature>
<name>A0ABT2MNI0_9CYAN</name>
<keyword evidence="4" id="KW-1015">Disulfide bond</keyword>
<dbReference type="PROSITE" id="PS51352">
    <property type="entry name" value="THIOREDOXIN_2"/>
    <property type="match status" value="1"/>
</dbReference>
<dbReference type="Gene3D" id="3.40.30.10">
    <property type="entry name" value="Glutaredoxin"/>
    <property type="match status" value="1"/>
</dbReference>
<dbReference type="Pfam" id="PF14561">
    <property type="entry name" value="TPR_20"/>
    <property type="match status" value="1"/>
</dbReference>
<dbReference type="PANTHER" id="PTHR45663">
    <property type="entry name" value="GEO12009P1"/>
    <property type="match status" value="1"/>
</dbReference>